<reference evidence="2" key="1">
    <citation type="submission" date="2025-08" db="UniProtKB">
        <authorList>
            <consortium name="Ensembl"/>
        </authorList>
    </citation>
    <scope>IDENTIFICATION</scope>
</reference>
<dbReference type="STRING" id="32507.ENSNBRP00000001973"/>
<dbReference type="InterPro" id="IPR002589">
    <property type="entry name" value="Macro_dom"/>
</dbReference>
<dbReference type="GO" id="GO:0042278">
    <property type="term" value="P:purine nucleoside metabolic process"/>
    <property type="evidence" value="ECO:0007669"/>
    <property type="project" value="TreeGrafter"/>
</dbReference>
<dbReference type="Pfam" id="PF01661">
    <property type="entry name" value="Macro"/>
    <property type="match status" value="1"/>
</dbReference>
<name>A0A3Q4G6U5_NEOBR</name>
<dbReference type="PANTHER" id="PTHR11106">
    <property type="entry name" value="GANGLIOSIDE INDUCED DIFFERENTIATION ASSOCIATED PROTEIN 2-RELATED"/>
    <property type="match status" value="1"/>
</dbReference>
<feature type="domain" description="Macro" evidence="1">
    <location>
        <begin position="28"/>
        <end position="67"/>
    </location>
</feature>
<reference evidence="2" key="2">
    <citation type="submission" date="2025-09" db="UniProtKB">
        <authorList>
            <consortium name="Ensembl"/>
        </authorList>
    </citation>
    <scope>IDENTIFICATION</scope>
</reference>
<evidence type="ECO:0000313" key="2">
    <source>
        <dbReference type="Ensembl" id="ENSNBRP00000001973.1"/>
    </source>
</evidence>
<dbReference type="InterPro" id="IPR043472">
    <property type="entry name" value="Macro_dom-like"/>
</dbReference>
<dbReference type="PANTHER" id="PTHR11106:SF93">
    <property type="entry name" value="ADP-RIBOSE GLYCOHYDROLASE MACROD1"/>
    <property type="match status" value="1"/>
</dbReference>
<keyword evidence="3" id="KW-1185">Reference proteome</keyword>
<dbReference type="GO" id="GO:0140291">
    <property type="term" value="P:peptidyl-glutamate ADP-deribosylation"/>
    <property type="evidence" value="ECO:0007669"/>
    <property type="project" value="TreeGrafter"/>
</dbReference>
<dbReference type="GeneTree" id="ENSGT00940000176188"/>
<organism evidence="2 3">
    <name type="scientific">Neolamprologus brichardi</name>
    <name type="common">Fairy cichlid</name>
    <name type="synonym">Lamprologus brichardi</name>
    <dbReference type="NCBI Taxonomy" id="32507"/>
    <lineage>
        <taxon>Eukaryota</taxon>
        <taxon>Metazoa</taxon>
        <taxon>Chordata</taxon>
        <taxon>Craniata</taxon>
        <taxon>Vertebrata</taxon>
        <taxon>Euteleostomi</taxon>
        <taxon>Actinopterygii</taxon>
        <taxon>Neopterygii</taxon>
        <taxon>Teleostei</taxon>
        <taxon>Neoteleostei</taxon>
        <taxon>Acanthomorphata</taxon>
        <taxon>Ovalentaria</taxon>
        <taxon>Cichlomorphae</taxon>
        <taxon>Cichliformes</taxon>
        <taxon>Cichlidae</taxon>
        <taxon>African cichlids</taxon>
        <taxon>Pseudocrenilabrinae</taxon>
        <taxon>Lamprologini</taxon>
        <taxon>Neolamprologus</taxon>
    </lineage>
</organism>
<dbReference type="GO" id="GO:0140293">
    <property type="term" value="F:ADP-ribosylglutamate hydrolase activity"/>
    <property type="evidence" value="ECO:0007669"/>
    <property type="project" value="TreeGrafter"/>
</dbReference>
<dbReference type="Gene3D" id="3.40.220.10">
    <property type="entry name" value="Leucine Aminopeptidase, subunit E, domain 1"/>
    <property type="match status" value="1"/>
</dbReference>
<protein>
    <recommendedName>
        <fullName evidence="1">Macro domain-containing protein</fullName>
    </recommendedName>
</protein>
<dbReference type="GO" id="GO:0006974">
    <property type="term" value="P:DNA damage response"/>
    <property type="evidence" value="ECO:0007669"/>
    <property type="project" value="TreeGrafter"/>
</dbReference>
<dbReference type="SUPFAM" id="SSF52949">
    <property type="entry name" value="Macro domain-like"/>
    <property type="match status" value="1"/>
</dbReference>
<dbReference type="AlphaFoldDB" id="A0A3Q4G6U5"/>
<dbReference type="Bgee" id="ENSNBRG00000001610">
    <property type="expression patterns" value="Expressed in skeletal muscle tissue and 5 other cell types or tissues"/>
</dbReference>
<dbReference type="Proteomes" id="UP000261580">
    <property type="component" value="Unassembled WGS sequence"/>
</dbReference>
<dbReference type="Ensembl" id="ENSNBRT00000002052.1">
    <property type="protein sequence ID" value="ENSNBRP00000001973.1"/>
    <property type="gene ID" value="ENSNBRG00000001610.1"/>
</dbReference>
<sequence>MYLKKITPCSIFERFFFLLKKNLVNLIVDGAIHRAAGPMLKKECASLNGCKTGEAKITCGYRLPAKCEYKVFVASDSQVAKWSRRPAVSPLCRVSIDDPAAT</sequence>
<dbReference type="GO" id="GO:0005654">
    <property type="term" value="C:nucleoplasm"/>
    <property type="evidence" value="ECO:0007669"/>
    <property type="project" value="TreeGrafter"/>
</dbReference>
<evidence type="ECO:0000259" key="1">
    <source>
        <dbReference type="Pfam" id="PF01661"/>
    </source>
</evidence>
<evidence type="ECO:0000313" key="3">
    <source>
        <dbReference type="Proteomes" id="UP000261580"/>
    </source>
</evidence>
<proteinExistence type="predicted"/>
<accession>A0A3Q4G6U5</accession>